<dbReference type="RefSeq" id="WP_179212072.1">
    <property type="nucleotide sequence ID" value="NZ_FZOA01000003.1"/>
</dbReference>
<dbReference type="NCBIfam" id="TIGR00426">
    <property type="entry name" value="competence protein ComEA helix-hairpin-helix repeat region"/>
    <property type="match status" value="1"/>
</dbReference>
<dbReference type="GO" id="GO:0006281">
    <property type="term" value="P:DNA repair"/>
    <property type="evidence" value="ECO:0007669"/>
    <property type="project" value="InterPro"/>
</dbReference>
<evidence type="ECO:0000256" key="1">
    <source>
        <dbReference type="SAM" id="SignalP"/>
    </source>
</evidence>
<dbReference type="SUPFAM" id="SSF47781">
    <property type="entry name" value="RuvA domain 2-like"/>
    <property type="match status" value="1"/>
</dbReference>
<dbReference type="PANTHER" id="PTHR21180:SF32">
    <property type="entry name" value="ENDONUCLEASE_EXONUCLEASE_PHOSPHATASE FAMILY DOMAIN-CONTAINING PROTEIN 1"/>
    <property type="match status" value="1"/>
</dbReference>
<evidence type="ECO:0000313" key="3">
    <source>
        <dbReference type="EMBL" id="SNR75422.1"/>
    </source>
</evidence>
<dbReference type="GO" id="GO:0015628">
    <property type="term" value="P:protein secretion by the type II secretion system"/>
    <property type="evidence" value="ECO:0007669"/>
    <property type="project" value="TreeGrafter"/>
</dbReference>
<gene>
    <name evidence="3" type="ORF">SAMN05192560_0891</name>
</gene>
<organism evidence="3 4">
    <name type="scientific">Methylobacillus rhizosphaerae</name>
    <dbReference type="NCBI Taxonomy" id="551994"/>
    <lineage>
        <taxon>Bacteria</taxon>
        <taxon>Pseudomonadati</taxon>
        <taxon>Pseudomonadota</taxon>
        <taxon>Betaproteobacteria</taxon>
        <taxon>Nitrosomonadales</taxon>
        <taxon>Methylophilaceae</taxon>
        <taxon>Methylobacillus</taxon>
    </lineage>
</organism>
<dbReference type="GO" id="GO:0003677">
    <property type="term" value="F:DNA binding"/>
    <property type="evidence" value="ECO:0007669"/>
    <property type="project" value="InterPro"/>
</dbReference>
<evidence type="ECO:0000313" key="4">
    <source>
        <dbReference type="Proteomes" id="UP000198305"/>
    </source>
</evidence>
<dbReference type="Pfam" id="PF12836">
    <property type="entry name" value="HHH_3"/>
    <property type="match status" value="1"/>
</dbReference>
<feature type="signal peptide" evidence="1">
    <location>
        <begin position="1"/>
        <end position="21"/>
    </location>
</feature>
<dbReference type="InterPro" id="IPR051675">
    <property type="entry name" value="Endo/Exo/Phosphatase_dom_1"/>
</dbReference>
<dbReference type="Proteomes" id="UP000198305">
    <property type="component" value="Unassembled WGS sequence"/>
</dbReference>
<accession>A0A238YWW0</accession>
<proteinExistence type="predicted"/>
<feature type="chain" id="PRO_5012037205" evidence="1">
    <location>
        <begin position="22"/>
        <end position="97"/>
    </location>
</feature>
<reference evidence="4" key="1">
    <citation type="submission" date="2017-06" db="EMBL/GenBank/DDBJ databases">
        <authorList>
            <person name="Varghese N."/>
            <person name="Submissions S."/>
        </authorList>
    </citation>
    <scope>NUCLEOTIDE SEQUENCE [LARGE SCALE GENOMIC DNA]</scope>
    <source>
        <strain evidence="4">Ca-68</strain>
    </source>
</reference>
<sequence>MIKALFLAIVMVLGVSLNVMAAVDLNTASATELESIKGVGPAKAQAIVEYRKANGDFKSVDDLGNVKGFGKKSIDKLRGEISVSKGKAEKAAKADKK</sequence>
<dbReference type="Gene3D" id="1.10.150.280">
    <property type="entry name" value="AF1531-like domain"/>
    <property type="match status" value="1"/>
</dbReference>
<protein>
    <submittedName>
        <fullName evidence="3">Competence protein ComEA</fullName>
    </submittedName>
</protein>
<feature type="domain" description="Helix-hairpin-helix DNA-binding motif class 1" evidence="2">
    <location>
        <begin position="31"/>
        <end position="50"/>
    </location>
</feature>
<dbReference type="InterPro" id="IPR003583">
    <property type="entry name" value="Hlx-hairpin-Hlx_DNA-bd_motif"/>
</dbReference>
<keyword evidence="4" id="KW-1185">Reference proteome</keyword>
<dbReference type="AlphaFoldDB" id="A0A238YWW0"/>
<dbReference type="GO" id="GO:0015627">
    <property type="term" value="C:type II protein secretion system complex"/>
    <property type="evidence" value="ECO:0007669"/>
    <property type="project" value="TreeGrafter"/>
</dbReference>
<dbReference type="EMBL" id="FZOA01000003">
    <property type="protein sequence ID" value="SNR75422.1"/>
    <property type="molecule type" value="Genomic_DNA"/>
</dbReference>
<dbReference type="PANTHER" id="PTHR21180">
    <property type="entry name" value="ENDONUCLEASE/EXONUCLEASE/PHOSPHATASE FAMILY DOMAIN-CONTAINING PROTEIN 1"/>
    <property type="match status" value="1"/>
</dbReference>
<name>A0A238YWW0_9PROT</name>
<dbReference type="InterPro" id="IPR004509">
    <property type="entry name" value="Competence_ComEA_HhH"/>
</dbReference>
<evidence type="ECO:0000259" key="2">
    <source>
        <dbReference type="SMART" id="SM00278"/>
    </source>
</evidence>
<dbReference type="SMART" id="SM00278">
    <property type="entry name" value="HhH1"/>
    <property type="match status" value="2"/>
</dbReference>
<dbReference type="InterPro" id="IPR010994">
    <property type="entry name" value="RuvA_2-like"/>
</dbReference>
<feature type="domain" description="Helix-hairpin-helix DNA-binding motif class 1" evidence="2">
    <location>
        <begin position="61"/>
        <end position="80"/>
    </location>
</feature>
<keyword evidence="1" id="KW-0732">Signal</keyword>